<protein>
    <submittedName>
        <fullName evidence="2">Uncharacterized protein</fullName>
    </submittedName>
</protein>
<feature type="compositionally biased region" description="Acidic residues" evidence="1">
    <location>
        <begin position="215"/>
        <end position="237"/>
    </location>
</feature>
<keyword evidence="3" id="KW-1185">Reference proteome</keyword>
<dbReference type="AlphaFoldDB" id="A0A9P7KGE3"/>
<feature type="region of interest" description="Disordered" evidence="1">
    <location>
        <begin position="170"/>
        <end position="308"/>
    </location>
</feature>
<dbReference type="EMBL" id="JABCKI010000991">
    <property type="protein sequence ID" value="KAG5649453.1"/>
    <property type="molecule type" value="Genomic_DNA"/>
</dbReference>
<evidence type="ECO:0000313" key="2">
    <source>
        <dbReference type="EMBL" id="KAG5649453.1"/>
    </source>
</evidence>
<feature type="compositionally biased region" description="Acidic residues" evidence="1">
    <location>
        <begin position="276"/>
        <end position="287"/>
    </location>
</feature>
<reference evidence="2" key="1">
    <citation type="submission" date="2021-02" db="EMBL/GenBank/DDBJ databases">
        <authorList>
            <person name="Nieuwenhuis M."/>
            <person name="Van De Peppel L.J.J."/>
        </authorList>
    </citation>
    <scope>NUCLEOTIDE SEQUENCE</scope>
    <source>
        <strain evidence="2">D49</strain>
    </source>
</reference>
<gene>
    <name evidence="2" type="ORF">H0H81_003717</name>
</gene>
<feature type="compositionally biased region" description="Acidic residues" evidence="1">
    <location>
        <begin position="251"/>
        <end position="261"/>
    </location>
</feature>
<evidence type="ECO:0000313" key="3">
    <source>
        <dbReference type="Proteomes" id="UP000717328"/>
    </source>
</evidence>
<proteinExistence type="predicted"/>
<reference evidence="2" key="2">
    <citation type="submission" date="2021-10" db="EMBL/GenBank/DDBJ databases">
        <title>Phylogenomics reveals ancestral predisposition of the termite-cultivated fungus Termitomyces towards a domesticated lifestyle.</title>
        <authorList>
            <person name="Auxier B."/>
            <person name="Grum-Grzhimaylo A."/>
            <person name="Cardenas M.E."/>
            <person name="Lodge J.D."/>
            <person name="Laessoe T."/>
            <person name="Pedersen O."/>
            <person name="Smith M.E."/>
            <person name="Kuyper T.W."/>
            <person name="Franco-Molano E.A."/>
            <person name="Baroni T.J."/>
            <person name="Aanen D.K."/>
        </authorList>
    </citation>
    <scope>NUCLEOTIDE SEQUENCE</scope>
    <source>
        <strain evidence="2">D49</strain>
    </source>
</reference>
<accession>A0A9P7KGE3</accession>
<name>A0A9P7KGE3_9AGAR</name>
<feature type="region of interest" description="Disordered" evidence="1">
    <location>
        <begin position="434"/>
        <end position="473"/>
    </location>
</feature>
<sequence>MSTPACSASLALRTIGSFIKSLDEAWDNFVADLDAGDDVADQVPFLASRLETLAGWPAVYLGIWAGEDAARVWLLKYVKKKGLEEVYPSLAVAWTEKQRHKWTRCAQLHAKNPEACFEDEVLAGLQGPSMSRPSASPFVFGSRPPVLTLLSPRLVEFPTLEVLPSWSQTLGTQVPKSPSPVPGLSRHPNRLPSPPPMDEDREEPPQHENDGPAPADEETDGMLPAESDDDVEMVDEEPAPKERRGPKLVAQDEDKDDDEAETASSPNKRGEKRTLEEEDDADEDEEEPAGHPKPRRKRTKKSVPVVEDSDAEVEVLAPAALKEPKPRKLKAKGLHQERWAAMSLSDWEDLTATVESHIAGKFDGAPLDLAKVDGLGISNLSQAALAHWNYAKSTIAPVPCDQCTKGAKPCLVHTSPASCFLCLKAKAKCSLVPEKPKGKSKGKGKGKATEGLRVAKPKGKKPKKTEGIQEEPETGRGRILGFSERLPSLTEWPRLSWPGVRLRSLPTPNGRTYEAIGFRPINSLNTVELRRERVELENRDEASVRGYQRARQDYLDTLSRIHYYQWQRTVWAARWVENDPRFDYLDNYWGTGMVESDEGSDREETEDEA</sequence>
<comment type="caution">
    <text evidence="2">The sequence shown here is derived from an EMBL/GenBank/DDBJ whole genome shotgun (WGS) entry which is preliminary data.</text>
</comment>
<evidence type="ECO:0000256" key="1">
    <source>
        <dbReference type="SAM" id="MobiDB-lite"/>
    </source>
</evidence>
<organism evidence="2 3">
    <name type="scientific">Sphagnurus paluster</name>
    <dbReference type="NCBI Taxonomy" id="117069"/>
    <lineage>
        <taxon>Eukaryota</taxon>
        <taxon>Fungi</taxon>
        <taxon>Dikarya</taxon>
        <taxon>Basidiomycota</taxon>
        <taxon>Agaricomycotina</taxon>
        <taxon>Agaricomycetes</taxon>
        <taxon>Agaricomycetidae</taxon>
        <taxon>Agaricales</taxon>
        <taxon>Tricholomatineae</taxon>
        <taxon>Lyophyllaceae</taxon>
        <taxon>Sphagnurus</taxon>
    </lineage>
</organism>
<feature type="compositionally biased region" description="Basic residues" evidence="1">
    <location>
        <begin position="292"/>
        <end position="301"/>
    </location>
</feature>
<dbReference type="Proteomes" id="UP000717328">
    <property type="component" value="Unassembled WGS sequence"/>
</dbReference>